<organism evidence="2 3">
    <name type="scientific">Marinobacter xiaoshiensis</name>
    <dbReference type="NCBI Taxonomy" id="3073652"/>
    <lineage>
        <taxon>Bacteria</taxon>
        <taxon>Pseudomonadati</taxon>
        <taxon>Pseudomonadota</taxon>
        <taxon>Gammaproteobacteria</taxon>
        <taxon>Pseudomonadales</taxon>
        <taxon>Marinobacteraceae</taxon>
        <taxon>Marinobacter</taxon>
    </lineage>
</organism>
<dbReference type="RefSeq" id="WP_310966318.1">
    <property type="nucleotide sequence ID" value="NZ_JAVMBO010000015.1"/>
</dbReference>
<gene>
    <name evidence="2" type="ORF">RKA07_10745</name>
</gene>
<evidence type="ECO:0008006" key="4">
    <source>
        <dbReference type="Google" id="ProtNLM"/>
    </source>
</evidence>
<sequence>MSEAGKSVADKGTEGSSMRILFLTIMAMSLGAWSLGSMAQDGEGKGVRGYNDSDVERLEQGAVLDAIYPKQGRMVIDDREYFLGGSVVINGQEISAGGATAVLREGQRLMNVVSEREDENGRLVLKGVDTL</sequence>
<comment type="caution">
    <text evidence="2">The sequence shown here is derived from an EMBL/GenBank/DDBJ whole genome shotgun (WGS) entry which is preliminary data.</text>
</comment>
<evidence type="ECO:0000313" key="3">
    <source>
        <dbReference type="Proteomes" id="UP001267407"/>
    </source>
</evidence>
<keyword evidence="1" id="KW-0812">Transmembrane</keyword>
<proteinExistence type="predicted"/>
<name>A0ABU2HIT4_9GAMM</name>
<dbReference type="EMBL" id="JAVMBO010000015">
    <property type="protein sequence ID" value="MDS1310565.1"/>
    <property type="molecule type" value="Genomic_DNA"/>
</dbReference>
<accession>A0ABU2HIT4</accession>
<evidence type="ECO:0000313" key="2">
    <source>
        <dbReference type="EMBL" id="MDS1310565.1"/>
    </source>
</evidence>
<keyword evidence="3" id="KW-1185">Reference proteome</keyword>
<reference evidence="2" key="1">
    <citation type="submission" date="2023-09" db="EMBL/GenBank/DDBJ databases">
        <title>Marinobacter sediminicola sp. nov. and Marinobacter maritimum sp. nov., isolated from marine sediment.</title>
        <authorList>
            <person name="An J."/>
        </authorList>
    </citation>
    <scope>NUCLEOTIDE SEQUENCE</scope>
    <source>
        <strain evidence="2">F60267</strain>
    </source>
</reference>
<dbReference type="Proteomes" id="UP001267407">
    <property type="component" value="Unassembled WGS sequence"/>
</dbReference>
<keyword evidence="1" id="KW-1133">Transmembrane helix</keyword>
<evidence type="ECO:0000256" key="1">
    <source>
        <dbReference type="SAM" id="Phobius"/>
    </source>
</evidence>
<keyword evidence="1" id="KW-0472">Membrane</keyword>
<feature type="transmembrane region" description="Helical" evidence="1">
    <location>
        <begin position="20"/>
        <end position="39"/>
    </location>
</feature>
<protein>
    <recommendedName>
        <fullName evidence="4">MSHA biogenesis protein MshK</fullName>
    </recommendedName>
</protein>